<protein>
    <submittedName>
        <fullName evidence="1">Carbonic anhydrase, family 3</fullName>
    </submittedName>
</protein>
<reference evidence="1 2" key="1">
    <citation type="submission" date="2012-11" db="EMBL/GenBank/DDBJ databases">
        <title>Genome assembly of Thiorhodococcus sp. AK35.</title>
        <authorList>
            <person name="Nupur N."/>
            <person name="Khatri I."/>
            <person name="Subramanian S."/>
            <person name="Pinnaka A."/>
        </authorList>
    </citation>
    <scope>NUCLEOTIDE SEQUENCE [LARGE SCALE GENOMIC DNA]</scope>
    <source>
        <strain evidence="1 2">AK35</strain>
    </source>
</reference>
<gene>
    <name evidence="1" type="ORF">D779_0960</name>
</gene>
<dbReference type="Gene3D" id="2.160.10.10">
    <property type="entry name" value="Hexapeptide repeat proteins"/>
    <property type="match status" value="1"/>
</dbReference>
<proteinExistence type="predicted"/>
<accession>W9V8H3</accession>
<dbReference type="eggNOG" id="COG0663">
    <property type="taxonomic scope" value="Bacteria"/>
</dbReference>
<dbReference type="PANTHER" id="PTHR13061:SF56">
    <property type="entry name" value="PROTEIN YRDA"/>
    <property type="match status" value="1"/>
</dbReference>
<sequence length="192" mass="20924">MSHSADRDRVGRSNIRSFEGRSPIVAEDAWIDETAVVVGDVTLGAESSIWPQCVVRGDIHRIEIGRRTNIQDGSVLHVSHDSRFMPGGAPLIVHDGVTVGHQVVLHGCEIQDHCLVGIGARVLDRALLQPRTMLGAGSLVTPGQVLEGGYLWLGAPARRARALTDRELEYLDYVADNYVRLIARYREGGGPD</sequence>
<dbReference type="PANTHER" id="PTHR13061">
    <property type="entry name" value="DYNACTIN SUBUNIT P25"/>
    <property type="match status" value="1"/>
</dbReference>
<comment type="caution">
    <text evidence="1">The sequence shown here is derived from an EMBL/GenBank/DDBJ whole genome shotgun (WGS) entry which is preliminary data.</text>
</comment>
<keyword evidence="2" id="KW-1185">Reference proteome</keyword>
<dbReference type="Proteomes" id="UP000019460">
    <property type="component" value="Unassembled WGS sequence"/>
</dbReference>
<name>W9V8H3_9GAMM</name>
<dbReference type="InterPro" id="IPR047324">
    <property type="entry name" value="LbH_gamma_CA-like"/>
</dbReference>
<evidence type="ECO:0000313" key="2">
    <source>
        <dbReference type="Proteomes" id="UP000019460"/>
    </source>
</evidence>
<dbReference type="EMBL" id="AONC01000020">
    <property type="protein sequence ID" value="EXJ15878.1"/>
    <property type="molecule type" value="Genomic_DNA"/>
</dbReference>
<dbReference type="RefSeq" id="WP_052347910.1">
    <property type="nucleotide sequence ID" value="NZ_AONC01000020.1"/>
</dbReference>
<organism evidence="1 2">
    <name type="scientific">Imhoffiella purpurea</name>
    <dbReference type="NCBI Taxonomy" id="1249627"/>
    <lineage>
        <taxon>Bacteria</taxon>
        <taxon>Pseudomonadati</taxon>
        <taxon>Pseudomonadota</taxon>
        <taxon>Gammaproteobacteria</taxon>
        <taxon>Chromatiales</taxon>
        <taxon>Chromatiaceae</taxon>
        <taxon>Imhoffiella</taxon>
    </lineage>
</organism>
<dbReference type="CDD" id="cd04645">
    <property type="entry name" value="LbH_gamma_CA_like"/>
    <property type="match status" value="1"/>
</dbReference>
<dbReference type="SUPFAM" id="SSF51161">
    <property type="entry name" value="Trimeric LpxA-like enzymes"/>
    <property type="match status" value="1"/>
</dbReference>
<dbReference type="OrthoDB" id="9803036at2"/>
<dbReference type="AlphaFoldDB" id="W9V8H3"/>
<dbReference type="InterPro" id="IPR011004">
    <property type="entry name" value="Trimer_LpxA-like_sf"/>
</dbReference>
<dbReference type="STRING" id="1249627.D779_0960"/>
<evidence type="ECO:0000313" key="1">
    <source>
        <dbReference type="EMBL" id="EXJ15878.1"/>
    </source>
</evidence>
<dbReference type="InterPro" id="IPR050484">
    <property type="entry name" value="Transf_Hexapept/Carb_Anhydrase"/>
</dbReference>